<organism evidence="1 2">
    <name type="scientific">Chaetomium tenue</name>
    <dbReference type="NCBI Taxonomy" id="1854479"/>
    <lineage>
        <taxon>Eukaryota</taxon>
        <taxon>Fungi</taxon>
        <taxon>Dikarya</taxon>
        <taxon>Ascomycota</taxon>
        <taxon>Pezizomycotina</taxon>
        <taxon>Sordariomycetes</taxon>
        <taxon>Sordariomycetidae</taxon>
        <taxon>Sordariales</taxon>
        <taxon>Chaetomiaceae</taxon>
        <taxon>Chaetomium</taxon>
    </lineage>
</organism>
<proteinExistence type="predicted"/>
<dbReference type="EMBL" id="JAGIZQ010000007">
    <property type="protein sequence ID" value="KAH6617523.1"/>
    <property type="molecule type" value="Genomic_DNA"/>
</dbReference>
<reference evidence="1 2" key="1">
    <citation type="journal article" date="2021" name="Nat. Commun.">
        <title>Genetic determinants of endophytism in the Arabidopsis root mycobiome.</title>
        <authorList>
            <person name="Mesny F."/>
            <person name="Miyauchi S."/>
            <person name="Thiergart T."/>
            <person name="Pickel B."/>
            <person name="Atanasova L."/>
            <person name="Karlsson M."/>
            <person name="Huettel B."/>
            <person name="Barry K.W."/>
            <person name="Haridas S."/>
            <person name="Chen C."/>
            <person name="Bauer D."/>
            <person name="Andreopoulos W."/>
            <person name="Pangilinan J."/>
            <person name="LaButti K."/>
            <person name="Riley R."/>
            <person name="Lipzen A."/>
            <person name="Clum A."/>
            <person name="Drula E."/>
            <person name="Henrissat B."/>
            <person name="Kohler A."/>
            <person name="Grigoriev I.V."/>
            <person name="Martin F.M."/>
            <person name="Hacquard S."/>
        </authorList>
    </citation>
    <scope>NUCLEOTIDE SEQUENCE [LARGE SCALE GENOMIC DNA]</scope>
    <source>
        <strain evidence="1 2">MPI-SDFR-AT-0079</strain>
    </source>
</reference>
<dbReference type="Proteomes" id="UP000724584">
    <property type="component" value="Unassembled WGS sequence"/>
</dbReference>
<keyword evidence="2" id="KW-1185">Reference proteome</keyword>
<name>A0ACB7P006_9PEZI</name>
<protein>
    <submittedName>
        <fullName evidence="1">Uncharacterized protein</fullName>
    </submittedName>
</protein>
<comment type="caution">
    <text evidence="1">The sequence shown here is derived from an EMBL/GenBank/DDBJ whole genome shotgun (WGS) entry which is preliminary data.</text>
</comment>
<accession>A0ACB7P006</accession>
<evidence type="ECO:0000313" key="1">
    <source>
        <dbReference type="EMBL" id="KAH6617523.1"/>
    </source>
</evidence>
<evidence type="ECO:0000313" key="2">
    <source>
        <dbReference type="Proteomes" id="UP000724584"/>
    </source>
</evidence>
<gene>
    <name evidence="1" type="ORF">F5144DRAFT_586726</name>
</gene>
<sequence length="334" mass="36409">MVAYSEVEASNAQINDATAPRVSVFLGGTAGVGKLTITALVGTGASVKIYLIGRKSSAQRMQAFIQEMHALNPKAQIIWTEGEISLLADVKRICNEIKSKERHVDLVFLTAGYAPYGERVETVEGIDISQSLEYYSRVLCIQHLLPLLKQAEAPRVVSVLSGGMSRGNINTDDPDLRKPGNFGLMKGQMQFGTMNSLGLEKLADENPDVVFIHSSPGWVNTGNLGRTFDAKSGILAWVVETILGWFVRAFAMSDERSGQRNLFGATSAVFGGRGVPWKGKPAANSRGEPAAEKGLFHVSWNCNSTPNERVMAGLRGTAREKIWDHTQEVLRPYL</sequence>